<dbReference type="InterPro" id="IPR009793">
    <property type="entry name" value="DUF1361"/>
</dbReference>
<organism evidence="2 3">
    <name type="scientific">Paenibacillus piri</name>
    <dbReference type="NCBI Taxonomy" id="2547395"/>
    <lineage>
        <taxon>Bacteria</taxon>
        <taxon>Bacillati</taxon>
        <taxon>Bacillota</taxon>
        <taxon>Bacilli</taxon>
        <taxon>Bacillales</taxon>
        <taxon>Paenibacillaceae</taxon>
        <taxon>Paenibacillus</taxon>
    </lineage>
</organism>
<accession>A0A4R5KVP3</accession>
<reference evidence="2 3" key="1">
    <citation type="submission" date="2019-03" db="EMBL/GenBank/DDBJ databases">
        <title>This is whole genome sequence of Paenibacillus sp MS74 strain.</title>
        <authorList>
            <person name="Trinh H.N."/>
        </authorList>
    </citation>
    <scope>NUCLEOTIDE SEQUENCE [LARGE SCALE GENOMIC DNA]</scope>
    <source>
        <strain evidence="2 3">MS74</strain>
    </source>
</reference>
<dbReference type="Pfam" id="PF07099">
    <property type="entry name" value="DUF1361"/>
    <property type="match status" value="1"/>
</dbReference>
<dbReference type="AlphaFoldDB" id="A0A4R5KVP3"/>
<protein>
    <submittedName>
        <fullName evidence="2">DUF1361 domain-containing protein</fullName>
    </submittedName>
</protein>
<sequence>MKELQHTKLTLFLVVLTLLNVIVYAIFRNKTYLDFLIWNLFLSWLPFIFSGSVLAVLRRKPFKLKTALLVCLCVAWLLFFPNAPYVISDFVHVTVLKSNYLERGRLNFNYWYDFLVIYLFSWTCLLLGVVSTYQLHGAARKRFGKIAAWLFVMFVSFLGGYGVLLGREYRLNSWDVIANGHIIASIIKTSLYGRAIIFGLLFGLVISIIYITFYFFINGASLLQQRETAEQEET</sequence>
<comment type="caution">
    <text evidence="2">The sequence shown here is derived from an EMBL/GenBank/DDBJ whole genome shotgun (WGS) entry which is preliminary data.</text>
</comment>
<feature type="transmembrane region" description="Helical" evidence="1">
    <location>
        <begin position="33"/>
        <end position="55"/>
    </location>
</feature>
<keyword evidence="1" id="KW-0812">Transmembrane</keyword>
<dbReference type="EMBL" id="SMRT01000002">
    <property type="protein sequence ID" value="TDF99185.1"/>
    <property type="molecule type" value="Genomic_DNA"/>
</dbReference>
<proteinExistence type="predicted"/>
<evidence type="ECO:0000313" key="3">
    <source>
        <dbReference type="Proteomes" id="UP000295636"/>
    </source>
</evidence>
<feature type="transmembrane region" description="Helical" evidence="1">
    <location>
        <begin position="195"/>
        <end position="217"/>
    </location>
</feature>
<dbReference type="RefSeq" id="WP_133225723.1">
    <property type="nucleotide sequence ID" value="NZ_SMRT01000002.1"/>
</dbReference>
<feature type="transmembrane region" description="Helical" evidence="1">
    <location>
        <begin position="110"/>
        <end position="134"/>
    </location>
</feature>
<keyword evidence="1" id="KW-0472">Membrane</keyword>
<gene>
    <name evidence="2" type="ORF">E1757_04800</name>
</gene>
<name>A0A4R5KVP3_9BACL</name>
<feature type="transmembrane region" description="Helical" evidence="1">
    <location>
        <begin position="67"/>
        <end position="87"/>
    </location>
</feature>
<evidence type="ECO:0000256" key="1">
    <source>
        <dbReference type="SAM" id="Phobius"/>
    </source>
</evidence>
<feature type="transmembrane region" description="Helical" evidence="1">
    <location>
        <begin position="146"/>
        <end position="164"/>
    </location>
</feature>
<keyword evidence="3" id="KW-1185">Reference proteome</keyword>
<dbReference type="OrthoDB" id="4540541at2"/>
<keyword evidence="1" id="KW-1133">Transmembrane helix</keyword>
<dbReference type="Proteomes" id="UP000295636">
    <property type="component" value="Unassembled WGS sequence"/>
</dbReference>
<evidence type="ECO:0000313" key="2">
    <source>
        <dbReference type="EMBL" id="TDF99185.1"/>
    </source>
</evidence>
<feature type="transmembrane region" description="Helical" evidence="1">
    <location>
        <begin position="9"/>
        <end position="27"/>
    </location>
</feature>